<evidence type="ECO:0000256" key="4">
    <source>
        <dbReference type="ARBA" id="ARBA00023163"/>
    </source>
</evidence>
<dbReference type="InterPro" id="IPR010982">
    <property type="entry name" value="Lambda_DNA-bd_dom_sf"/>
</dbReference>
<dbReference type="PANTHER" id="PTHR30146">
    <property type="entry name" value="LACI-RELATED TRANSCRIPTIONAL REPRESSOR"/>
    <property type="match status" value="1"/>
</dbReference>
<dbReference type="Pfam" id="PF00356">
    <property type="entry name" value="LacI"/>
    <property type="match status" value="1"/>
</dbReference>
<name>X0Z0L6_9ZZZZ</name>
<organism evidence="6">
    <name type="scientific">marine sediment metagenome</name>
    <dbReference type="NCBI Taxonomy" id="412755"/>
    <lineage>
        <taxon>unclassified sequences</taxon>
        <taxon>metagenomes</taxon>
        <taxon>ecological metagenomes</taxon>
    </lineage>
</organism>
<comment type="caution">
    <text evidence="6">The sequence shown here is derived from an EMBL/GenBank/DDBJ whole genome shotgun (WGS) entry which is preliminary data.</text>
</comment>
<accession>X0Z0L6</accession>
<evidence type="ECO:0000259" key="5">
    <source>
        <dbReference type="PROSITE" id="PS50932"/>
    </source>
</evidence>
<dbReference type="SUPFAM" id="SSF55931">
    <property type="entry name" value="Glutamine synthetase/guanido kinase"/>
    <property type="match status" value="1"/>
</dbReference>
<dbReference type="GO" id="GO:0003700">
    <property type="term" value="F:DNA-binding transcription factor activity"/>
    <property type="evidence" value="ECO:0007669"/>
    <property type="project" value="TreeGrafter"/>
</dbReference>
<evidence type="ECO:0000256" key="3">
    <source>
        <dbReference type="ARBA" id="ARBA00023125"/>
    </source>
</evidence>
<dbReference type="InterPro" id="IPR001761">
    <property type="entry name" value="Peripla_BP/Lac1_sug-bd_dom"/>
</dbReference>
<feature type="domain" description="HTH lacI-type" evidence="5">
    <location>
        <begin position="2"/>
        <end position="56"/>
    </location>
</feature>
<dbReference type="AlphaFoldDB" id="X0Z0L6"/>
<keyword evidence="1" id="KW-0678">Repressor</keyword>
<sequence>MVNYNDIAKLAKVSPTTVSHVINETRFVMPETKRRVLEVMKKLKYQPNLLARSLATGKTNTIGLVISDIRNPFYPELVQGVEELAVKNDYNVFLCNTDYDVEKGLKSIGALVKRKIDGIIVASSQVDSSIINQLMDTDVNFVLVDWGKRNVGVDSLYFDYRVGIAEAIAHLVSLKHRKIYFISGPKTLKTAKIRIRNFIDAIEENIFEMDIKRREAAGIENLPDNLYEAVKIMEGSKLVKETLGDHIFNKFIENKKIEWDRYKTHVSKYELDSYLSVL</sequence>
<dbReference type="PANTHER" id="PTHR30146:SF148">
    <property type="entry name" value="HTH-TYPE TRANSCRIPTIONAL REPRESSOR PURR-RELATED"/>
    <property type="match status" value="1"/>
</dbReference>
<evidence type="ECO:0000256" key="2">
    <source>
        <dbReference type="ARBA" id="ARBA00023015"/>
    </source>
</evidence>
<protein>
    <recommendedName>
        <fullName evidence="5">HTH lacI-type domain-containing protein</fullName>
    </recommendedName>
</protein>
<keyword evidence="2" id="KW-0805">Transcription regulation</keyword>
<dbReference type="Gene3D" id="3.40.50.2300">
    <property type="match status" value="1"/>
</dbReference>
<keyword evidence="3" id="KW-0238">DNA-binding</keyword>
<gene>
    <name evidence="6" type="ORF">S01H4_04217</name>
</gene>
<dbReference type="EMBL" id="BART01001112">
    <property type="protein sequence ID" value="GAG62480.1"/>
    <property type="molecule type" value="Genomic_DNA"/>
</dbReference>
<dbReference type="CDD" id="cd01392">
    <property type="entry name" value="HTH_LacI"/>
    <property type="match status" value="1"/>
</dbReference>
<dbReference type="CDD" id="cd06267">
    <property type="entry name" value="PBP1_LacI_sugar_binding-like"/>
    <property type="match status" value="1"/>
</dbReference>
<dbReference type="Gene3D" id="3.30.590.10">
    <property type="entry name" value="Glutamine synthetase/guanido kinase, catalytic domain"/>
    <property type="match status" value="1"/>
</dbReference>
<dbReference type="Gene3D" id="1.10.260.40">
    <property type="entry name" value="lambda repressor-like DNA-binding domains"/>
    <property type="match status" value="1"/>
</dbReference>
<dbReference type="InterPro" id="IPR014746">
    <property type="entry name" value="Gln_synth/guanido_kin_cat_dom"/>
</dbReference>
<dbReference type="PROSITE" id="PS50932">
    <property type="entry name" value="HTH_LACI_2"/>
    <property type="match status" value="1"/>
</dbReference>
<dbReference type="GO" id="GO:0004356">
    <property type="term" value="F:glutamine synthetase activity"/>
    <property type="evidence" value="ECO:0007669"/>
    <property type="project" value="InterPro"/>
</dbReference>
<evidence type="ECO:0000313" key="6">
    <source>
        <dbReference type="EMBL" id="GAG62480.1"/>
    </source>
</evidence>
<evidence type="ECO:0000256" key="1">
    <source>
        <dbReference type="ARBA" id="ARBA00022491"/>
    </source>
</evidence>
<dbReference type="GO" id="GO:0000976">
    <property type="term" value="F:transcription cis-regulatory region binding"/>
    <property type="evidence" value="ECO:0007669"/>
    <property type="project" value="TreeGrafter"/>
</dbReference>
<proteinExistence type="predicted"/>
<dbReference type="SMART" id="SM00354">
    <property type="entry name" value="HTH_LACI"/>
    <property type="match status" value="1"/>
</dbReference>
<dbReference type="InterPro" id="IPR028082">
    <property type="entry name" value="Peripla_BP_I"/>
</dbReference>
<dbReference type="SUPFAM" id="SSF53822">
    <property type="entry name" value="Periplasmic binding protein-like I"/>
    <property type="match status" value="1"/>
</dbReference>
<dbReference type="Pfam" id="PF00532">
    <property type="entry name" value="Peripla_BP_1"/>
    <property type="match status" value="1"/>
</dbReference>
<reference evidence="6" key="1">
    <citation type="journal article" date="2014" name="Front. Microbiol.">
        <title>High frequency of phylogenetically diverse reductive dehalogenase-homologous genes in deep subseafloor sedimentary metagenomes.</title>
        <authorList>
            <person name="Kawai M."/>
            <person name="Futagami T."/>
            <person name="Toyoda A."/>
            <person name="Takaki Y."/>
            <person name="Nishi S."/>
            <person name="Hori S."/>
            <person name="Arai W."/>
            <person name="Tsubouchi T."/>
            <person name="Morono Y."/>
            <person name="Uchiyama I."/>
            <person name="Ito T."/>
            <person name="Fujiyama A."/>
            <person name="Inagaki F."/>
            <person name="Takami H."/>
        </authorList>
    </citation>
    <scope>NUCLEOTIDE SEQUENCE</scope>
    <source>
        <strain evidence="6">Expedition CK06-06</strain>
    </source>
</reference>
<keyword evidence="4" id="KW-0804">Transcription</keyword>
<dbReference type="SUPFAM" id="SSF47413">
    <property type="entry name" value="lambda repressor-like DNA-binding domains"/>
    <property type="match status" value="1"/>
</dbReference>
<dbReference type="InterPro" id="IPR000843">
    <property type="entry name" value="HTH_LacI"/>
</dbReference>